<dbReference type="AlphaFoldDB" id="A0A418V6W8"/>
<dbReference type="PANTHER" id="PTHR18964:SF173">
    <property type="entry name" value="GLUCOKINASE"/>
    <property type="match status" value="1"/>
</dbReference>
<dbReference type="Pfam" id="PF13412">
    <property type="entry name" value="HTH_24"/>
    <property type="match status" value="1"/>
</dbReference>
<reference evidence="1 2" key="1">
    <citation type="submission" date="2018-09" db="EMBL/GenBank/DDBJ databases">
        <authorList>
            <person name="Zhu H."/>
        </authorList>
    </citation>
    <scope>NUCLEOTIDE SEQUENCE [LARGE SCALE GENOMIC DNA]</scope>
    <source>
        <strain evidence="1 2">K2S05-167</strain>
    </source>
</reference>
<dbReference type="InterPro" id="IPR043129">
    <property type="entry name" value="ATPase_NBD"/>
</dbReference>
<protein>
    <submittedName>
        <fullName evidence="1">Winged helix-turn-helix domain-containing protein</fullName>
    </submittedName>
</protein>
<organism evidence="1 2">
    <name type="scientific">Deinococcus cavernae</name>
    <dbReference type="NCBI Taxonomy" id="2320857"/>
    <lineage>
        <taxon>Bacteria</taxon>
        <taxon>Thermotogati</taxon>
        <taxon>Deinococcota</taxon>
        <taxon>Deinococci</taxon>
        <taxon>Deinococcales</taxon>
        <taxon>Deinococcaceae</taxon>
        <taxon>Deinococcus</taxon>
    </lineage>
</organism>
<evidence type="ECO:0000313" key="2">
    <source>
        <dbReference type="Proteomes" id="UP000286287"/>
    </source>
</evidence>
<proteinExistence type="predicted"/>
<dbReference type="SUPFAM" id="SSF53067">
    <property type="entry name" value="Actin-like ATPase domain"/>
    <property type="match status" value="1"/>
</dbReference>
<dbReference type="InterPro" id="IPR000600">
    <property type="entry name" value="ROK"/>
</dbReference>
<dbReference type="Proteomes" id="UP000286287">
    <property type="component" value="Unassembled WGS sequence"/>
</dbReference>
<dbReference type="EMBL" id="QYUJ01000014">
    <property type="protein sequence ID" value="RJF71826.1"/>
    <property type="molecule type" value="Genomic_DNA"/>
</dbReference>
<dbReference type="OrthoDB" id="59282at2"/>
<dbReference type="Pfam" id="PF00480">
    <property type="entry name" value="ROK"/>
    <property type="match status" value="1"/>
</dbReference>
<dbReference type="InterPro" id="IPR036390">
    <property type="entry name" value="WH_DNA-bd_sf"/>
</dbReference>
<dbReference type="RefSeq" id="WP_119763375.1">
    <property type="nucleotide sequence ID" value="NZ_QYUJ01000014.1"/>
</dbReference>
<evidence type="ECO:0000313" key="1">
    <source>
        <dbReference type="EMBL" id="RJF71826.1"/>
    </source>
</evidence>
<name>A0A418V6W8_9DEIO</name>
<accession>A0A418V6W8</accession>
<sequence length="335" mass="35536">MGQPQVLRRQNRQQVTEELFRQPSLTRPQLAERTGLSKVTVNAIVQELQRCGVVTLQGGEPQGCGRVPQQVALHPRLGLVIGLDVQRGRVLHECRTLAGEGVSQGEVPVGGELNETVSGLIRQVCADLPLWSVVIGIPAPLGDAGFPAEPNALPELDPARLRQELGPALHFENDANLAALAAAAELPEFAHLAVLLERRSGTGLGLLLNGEVYRGATGRAGELGRTPWPTPRGHEAIEQLPETQRSEATAYALAGLSYTLDLQHVLIGSGAPDSPELLRRTAALLPAGVTCSARTSCAELVCAGASLLALSLGRHRLQERLNTLSPLLPGETHVA</sequence>
<keyword evidence="2" id="KW-1185">Reference proteome</keyword>
<dbReference type="InterPro" id="IPR036388">
    <property type="entry name" value="WH-like_DNA-bd_sf"/>
</dbReference>
<comment type="caution">
    <text evidence="1">The sequence shown here is derived from an EMBL/GenBank/DDBJ whole genome shotgun (WGS) entry which is preliminary data.</text>
</comment>
<dbReference type="Gene3D" id="1.10.10.10">
    <property type="entry name" value="Winged helix-like DNA-binding domain superfamily/Winged helix DNA-binding domain"/>
    <property type="match status" value="1"/>
</dbReference>
<dbReference type="Gene3D" id="3.30.420.40">
    <property type="match status" value="2"/>
</dbReference>
<dbReference type="SUPFAM" id="SSF46785">
    <property type="entry name" value="Winged helix' DNA-binding domain"/>
    <property type="match status" value="1"/>
</dbReference>
<dbReference type="PANTHER" id="PTHR18964">
    <property type="entry name" value="ROK (REPRESSOR, ORF, KINASE) FAMILY"/>
    <property type="match status" value="1"/>
</dbReference>
<gene>
    <name evidence="1" type="ORF">D3875_09895</name>
</gene>